<comment type="caution">
    <text evidence="6">The sequence shown here is derived from an EMBL/GenBank/DDBJ whole genome shotgun (WGS) entry which is preliminary data.</text>
</comment>
<evidence type="ECO:0000256" key="5">
    <source>
        <dbReference type="SAM" id="Phobius"/>
    </source>
</evidence>
<dbReference type="OrthoDB" id="7595353at2"/>
<keyword evidence="2 5" id="KW-0812">Transmembrane</keyword>
<feature type="transmembrane region" description="Helical" evidence="5">
    <location>
        <begin position="12"/>
        <end position="30"/>
    </location>
</feature>
<evidence type="ECO:0000256" key="2">
    <source>
        <dbReference type="ARBA" id="ARBA00022692"/>
    </source>
</evidence>
<dbReference type="Pfam" id="PF09685">
    <property type="entry name" value="MamF_MmsF"/>
    <property type="match status" value="1"/>
</dbReference>
<feature type="transmembrane region" description="Helical" evidence="5">
    <location>
        <begin position="42"/>
        <end position="66"/>
    </location>
</feature>
<organism evidence="6 7">
    <name type="scientific">Cohnella phaseoli</name>
    <dbReference type="NCBI Taxonomy" id="456490"/>
    <lineage>
        <taxon>Bacteria</taxon>
        <taxon>Bacillati</taxon>
        <taxon>Bacillota</taxon>
        <taxon>Bacilli</taxon>
        <taxon>Bacillales</taxon>
        <taxon>Paenibacillaceae</taxon>
        <taxon>Cohnella</taxon>
    </lineage>
</organism>
<dbReference type="Proteomes" id="UP000256977">
    <property type="component" value="Unassembled WGS sequence"/>
</dbReference>
<dbReference type="EMBL" id="QRDZ01000003">
    <property type="protein sequence ID" value="RED86592.1"/>
    <property type="molecule type" value="Genomic_DNA"/>
</dbReference>
<proteinExistence type="predicted"/>
<protein>
    <submittedName>
        <fullName evidence="6">Putative membrane protein</fullName>
    </submittedName>
</protein>
<gene>
    <name evidence="6" type="ORF">DFP98_103447</name>
</gene>
<keyword evidence="7" id="KW-1185">Reference proteome</keyword>
<dbReference type="AlphaFoldDB" id="A0A3D9KK84"/>
<dbReference type="RefSeq" id="WP_116059696.1">
    <property type="nucleotide sequence ID" value="NZ_QRDZ01000003.1"/>
</dbReference>
<reference evidence="6 7" key="1">
    <citation type="submission" date="2018-07" db="EMBL/GenBank/DDBJ databases">
        <title>Genomic Encyclopedia of Type Strains, Phase III (KMG-III): the genomes of soil and plant-associated and newly described type strains.</title>
        <authorList>
            <person name="Whitman W."/>
        </authorList>
    </citation>
    <scope>NUCLEOTIDE SEQUENCE [LARGE SCALE GENOMIC DNA]</scope>
    <source>
        <strain evidence="6 7">CECT 7287</strain>
    </source>
</reference>
<evidence type="ECO:0000256" key="1">
    <source>
        <dbReference type="ARBA" id="ARBA00004141"/>
    </source>
</evidence>
<sequence>MVPTESDIQQNKGMAIVAYILFFVPLLAAKESPFAQYHARQGLNLFLLALIANVVLSIIPIIGWLLLPLVNLGILALVIIGILAAANGQVKPLPLIGKYEILK</sequence>
<evidence type="ECO:0000313" key="7">
    <source>
        <dbReference type="Proteomes" id="UP000256977"/>
    </source>
</evidence>
<comment type="subcellular location">
    <subcellularLocation>
        <location evidence="1">Membrane</location>
        <topology evidence="1">Multi-pass membrane protein</topology>
    </subcellularLocation>
</comment>
<evidence type="ECO:0000313" key="6">
    <source>
        <dbReference type="EMBL" id="RED86592.1"/>
    </source>
</evidence>
<evidence type="ECO:0000256" key="4">
    <source>
        <dbReference type="ARBA" id="ARBA00023136"/>
    </source>
</evidence>
<keyword evidence="4 5" id="KW-0472">Membrane</keyword>
<feature type="transmembrane region" description="Helical" evidence="5">
    <location>
        <begin position="72"/>
        <end position="90"/>
    </location>
</feature>
<name>A0A3D9KK84_9BACL</name>
<accession>A0A3D9KK84</accession>
<dbReference type="InterPro" id="IPR019109">
    <property type="entry name" value="MamF_MmsF"/>
</dbReference>
<keyword evidence="3 5" id="KW-1133">Transmembrane helix</keyword>
<evidence type="ECO:0000256" key="3">
    <source>
        <dbReference type="ARBA" id="ARBA00022989"/>
    </source>
</evidence>